<comment type="caution">
    <text evidence="1">The sequence shown here is derived from an EMBL/GenBank/DDBJ whole genome shotgun (WGS) entry which is preliminary data.</text>
</comment>
<sequence>MNIQSNKIASGSLLVEWPSSRQIKQVSFAEYSNCNRYLMNAEYEKTKSCSSSDRKSFKQEAVRDAARLRMLLDLSPFEGAKALIHLIKGKMILPEELIGIEDLLMDPLKVACWRREHSAHVLKMQRALRAKEESEETSVAKLALGSEKTSLKSTEKARLRAALAVE</sequence>
<gene>
    <name evidence="1" type="ORF">ACHAWO_000809</name>
</gene>
<protein>
    <submittedName>
        <fullName evidence="1">Uncharacterized protein</fullName>
    </submittedName>
</protein>
<organism evidence="1 2">
    <name type="scientific">Cyclotella atomus</name>
    <dbReference type="NCBI Taxonomy" id="382360"/>
    <lineage>
        <taxon>Eukaryota</taxon>
        <taxon>Sar</taxon>
        <taxon>Stramenopiles</taxon>
        <taxon>Ochrophyta</taxon>
        <taxon>Bacillariophyta</taxon>
        <taxon>Coscinodiscophyceae</taxon>
        <taxon>Thalassiosirophycidae</taxon>
        <taxon>Stephanodiscales</taxon>
        <taxon>Stephanodiscaceae</taxon>
        <taxon>Cyclotella</taxon>
    </lineage>
</organism>
<dbReference type="Proteomes" id="UP001530400">
    <property type="component" value="Unassembled WGS sequence"/>
</dbReference>
<evidence type="ECO:0000313" key="1">
    <source>
        <dbReference type="EMBL" id="KAL3780868.1"/>
    </source>
</evidence>
<dbReference type="AlphaFoldDB" id="A0ABD3NYY2"/>
<evidence type="ECO:0000313" key="2">
    <source>
        <dbReference type="Proteomes" id="UP001530400"/>
    </source>
</evidence>
<dbReference type="EMBL" id="JALLPJ020000872">
    <property type="protein sequence ID" value="KAL3780868.1"/>
    <property type="molecule type" value="Genomic_DNA"/>
</dbReference>
<proteinExistence type="predicted"/>
<accession>A0ABD3NYY2</accession>
<keyword evidence="2" id="KW-1185">Reference proteome</keyword>
<reference evidence="1 2" key="1">
    <citation type="submission" date="2024-10" db="EMBL/GenBank/DDBJ databases">
        <title>Updated reference genomes for cyclostephanoid diatoms.</title>
        <authorList>
            <person name="Roberts W.R."/>
            <person name="Alverson A.J."/>
        </authorList>
    </citation>
    <scope>NUCLEOTIDE SEQUENCE [LARGE SCALE GENOMIC DNA]</scope>
    <source>
        <strain evidence="1 2">AJA010-31</strain>
    </source>
</reference>
<name>A0ABD3NYY2_9STRA</name>